<keyword evidence="2" id="KW-0229">DNA integration</keyword>
<feature type="domain" description="Tyr recombinase" evidence="5">
    <location>
        <begin position="217"/>
        <end position="391"/>
    </location>
</feature>
<sequence>MARLTKRTVDAAKPDGRDYFLWDEDLPGFGLRVFASGAKSYLIQYRVGRTVRRFTIGPHGAFTPDEARSRAAKLLQTVRDGGDPSAEKKDRLKAETVAELADLYLGPDGRAARPRKKESSWTQDTSCIRRHILPLLGRKVARNLTAEDIERFQADVAAGKTATDEKTGFRGRAIVKGGKGVAARAVSSLSAMLAYGVSRKLFATNPAQGVVLYKGEKKERPLGPSEVATLARGLAILEDLGMVSPSMAAAIKLLLLTGARKGEITNLRWEYVDLEGGRLNLPDSKTGAKVIPLPAAAARIIADLPRRSEWVLPSTRSDGPIVGLQKTWEMTREWCGIDAVRLHDLRHSFATYAVSDGASLYLVGKALGHKQSRTTERYAHVADDPVKAVMDRTADHLAALMEIDANLGGEVIKMTKRLK</sequence>
<dbReference type="GO" id="GO:0015074">
    <property type="term" value="P:DNA integration"/>
    <property type="evidence" value="ECO:0007669"/>
    <property type="project" value="UniProtKB-KW"/>
</dbReference>
<comment type="caution">
    <text evidence="6">The sequence shown here is derived from an EMBL/GenBank/DDBJ whole genome shotgun (WGS) entry which is preliminary data.</text>
</comment>
<dbReference type="SUPFAM" id="SSF56349">
    <property type="entry name" value="DNA breaking-rejoining enzymes"/>
    <property type="match status" value="1"/>
</dbReference>
<dbReference type="InterPro" id="IPR025166">
    <property type="entry name" value="Integrase_DNA_bind_dom"/>
</dbReference>
<dbReference type="OrthoDB" id="7298605at2"/>
<dbReference type="PANTHER" id="PTHR30629">
    <property type="entry name" value="PROPHAGE INTEGRASE"/>
    <property type="match status" value="1"/>
</dbReference>
<dbReference type="InterPro" id="IPR011010">
    <property type="entry name" value="DNA_brk_join_enz"/>
</dbReference>
<keyword evidence="7" id="KW-1185">Reference proteome</keyword>
<protein>
    <submittedName>
        <fullName evidence="6">Putative Phage integrase family protein</fullName>
    </submittedName>
</protein>
<keyword evidence="3" id="KW-0238">DNA-binding</keyword>
<dbReference type="RefSeq" id="WP_002729215.1">
    <property type="nucleotide sequence ID" value="NZ_CAHP01000022.1"/>
</dbReference>
<evidence type="ECO:0000313" key="6">
    <source>
        <dbReference type="EMBL" id="CCG41810.1"/>
    </source>
</evidence>
<dbReference type="Pfam" id="PF00589">
    <property type="entry name" value="Phage_integrase"/>
    <property type="match status" value="1"/>
</dbReference>
<dbReference type="AlphaFoldDB" id="H8FTV3"/>
<evidence type="ECO:0000256" key="4">
    <source>
        <dbReference type="ARBA" id="ARBA00023172"/>
    </source>
</evidence>
<dbReference type="STRING" id="1150626.PHAMO_290098"/>
<dbReference type="PROSITE" id="PS51898">
    <property type="entry name" value="TYR_RECOMBINASE"/>
    <property type="match status" value="1"/>
</dbReference>
<evidence type="ECO:0000313" key="7">
    <source>
        <dbReference type="Proteomes" id="UP000004169"/>
    </source>
</evidence>
<dbReference type="InterPro" id="IPR010998">
    <property type="entry name" value="Integrase_recombinase_N"/>
</dbReference>
<dbReference type="InterPro" id="IPR013762">
    <property type="entry name" value="Integrase-like_cat_sf"/>
</dbReference>
<evidence type="ECO:0000256" key="1">
    <source>
        <dbReference type="ARBA" id="ARBA00008857"/>
    </source>
</evidence>
<evidence type="ECO:0000256" key="2">
    <source>
        <dbReference type="ARBA" id="ARBA00022908"/>
    </source>
</evidence>
<dbReference type="InterPro" id="IPR050808">
    <property type="entry name" value="Phage_Integrase"/>
</dbReference>
<dbReference type="Gene3D" id="1.10.150.130">
    <property type="match status" value="1"/>
</dbReference>
<accession>H8FTV3</accession>
<dbReference type="eggNOG" id="COG0582">
    <property type="taxonomic scope" value="Bacteria"/>
</dbReference>
<dbReference type="Gene3D" id="3.30.160.390">
    <property type="entry name" value="Integrase, DNA-binding domain"/>
    <property type="match status" value="1"/>
</dbReference>
<dbReference type="EMBL" id="CAHP01000022">
    <property type="protein sequence ID" value="CCG41810.1"/>
    <property type="molecule type" value="Genomic_DNA"/>
</dbReference>
<name>H8FTV3_MAGML</name>
<keyword evidence="4" id="KW-0233">DNA recombination</keyword>
<dbReference type="Gene3D" id="1.10.443.10">
    <property type="entry name" value="Intergrase catalytic core"/>
    <property type="match status" value="1"/>
</dbReference>
<proteinExistence type="inferred from homology"/>
<reference evidence="6 7" key="1">
    <citation type="journal article" date="2012" name="J. Bacteriol.">
        <title>Draft Genome Sequence of the Purple Photosynthetic Bacterium Phaeospirillum molischianum DSM120, a Particularly Versatile Bacterium.</title>
        <authorList>
            <person name="Duquesne K."/>
            <person name="Prima V."/>
            <person name="Ji B."/>
            <person name="Rouy Z."/>
            <person name="Medigue C."/>
            <person name="Talla E."/>
            <person name="Sturgis J.N."/>
        </authorList>
    </citation>
    <scope>NUCLEOTIDE SEQUENCE [LARGE SCALE GENOMIC DNA]</scope>
    <source>
        <strain evidence="7">DSM120</strain>
    </source>
</reference>
<dbReference type="PANTHER" id="PTHR30629:SF2">
    <property type="entry name" value="PROPHAGE INTEGRASE INTS-RELATED"/>
    <property type="match status" value="1"/>
</dbReference>
<comment type="similarity">
    <text evidence="1">Belongs to the 'phage' integrase family.</text>
</comment>
<gene>
    <name evidence="6" type="ORF">PHAMO_290098</name>
</gene>
<dbReference type="InterPro" id="IPR038488">
    <property type="entry name" value="Integrase_DNA-bd_sf"/>
</dbReference>
<organism evidence="6 7">
    <name type="scientific">Magnetospirillum molischianum DSM 120</name>
    <dbReference type="NCBI Taxonomy" id="1150626"/>
    <lineage>
        <taxon>Bacteria</taxon>
        <taxon>Pseudomonadati</taxon>
        <taxon>Pseudomonadota</taxon>
        <taxon>Alphaproteobacteria</taxon>
        <taxon>Rhodospirillales</taxon>
        <taxon>Rhodospirillaceae</taxon>
        <taxon>Magnetospirillum</taxon>
    </lineage>
</organism>
<dbReference type="GO" id="GO:0006310">
    <property type="term" value="P:DNA recombination"/>
    <property type="evidence" value="ECO:0007669"/>
    <property type="project" value="UniProtKB-KW"/>
</dbReference>
<evidence type="ECO:0000259" key="5">
    <source>
        <dbReference type="PROSITE" id="PS51898"/>
    </source>
</evidence>
<dbReference type="GO" id="GO:0003677">
    <property type="term" value="F:DNA binding"/>
    <property type="evidence" value="ECO:0007669"/>
    <property type="project" value="UniProtKB-KW"/>
</dbReference>
<dbReference type="CDD" id="cd00796">
    <property type="entry name" value="INT_Rci_Hp1_C"/>
    <property type="match status" value="1"/>
</dbReference>
<dbReference type="Pfam" id="PF13356">
    <property type="entry name" value="Arm-DNA-bind_3"/>
    <property type="match status" value="1"/>
</dbReference>
<dbReference type="InterPro" id="IPR002104">
    <property type="entry name" value="Integrase_catalytic"/>
</dbReference>
<dbReference type="Proteomes" id="UP000004169">
    <property type="component" value="Unassembled WGS sequence"/>
</dbReference>
<evidence type="ECO:0000256" key="3">
    <source>
        <dbReference type="ARBA" id="ARBA00023125"/>
    </source>
</evidence>